<dbReference type="InterPro" id="IPR047187">
    <property type="entry name" value="SF1_C_Upf1"/>
</dbReference>
<evidence type="ECO:0000259" key="2">
    <source>
        <dbReference type="Pfam" id="PF13086"/>
    </source>
</evidence>
<comment type="caution">
    <text evidence="4">The sequence shown here is derived from an EMBL/GenBank/DDBJ whole genome shotgun (WGS) entry which is preliminary data.</text>
</comment>
<dbReference type="OrthoDB" id="6513042at2759"/>
<evidence type="ECO:0000313" key="4">
    <source>
        <dbReference type="EMBL" id="KAH3683619.1"/>
    </source>
</evidence>
<organism evidence="4 5">
    <name type="scientific">Wickerhamomyces pijperi</name>
    <name type="common">Yeast</name>
    <name type="synonym">Pichia pijperi</name>
    <dbReference type="NCBI Taxonomy" id="599730"/>
    <lineage>
        <taxon>Eukaryota</taxon>
        <taxon>Fungi</taxon>
        <taxon>Dikarya</taxon>
        <taxon>Ascomycota</taxon>
        <taxon>Saccharomycotina</taxon>
        <taxon>Saccharomycetes</taxon>
        <taxon>Phaffomycetales</taxon>
        <taxon>Wickerhamomycetaceae</taxon>
        <taxon>Wickerhamomyces</taxon>
    </lineage>
</organism>
<accession>A0A9P8Q673</accession>
<keyword evidence="1" id="KW-0378">Hydrolase</keyword>
<keyword evidence="5" id="KW-1185">Reference proteome</keyword>
<dbReference type="PANTHER" id="PTHR10887:SF317">
    <property type="entry name" value="ATP-DEPENDENT RNA HELICASE ECM32-RELATED"/>
    <property type="match status" value="1"/>
</dbReference>
<dbReference type="GO" id="GO:0000184">
    <property type="term" value="P:nuclear-transcribed mRNA catabolic process, nonsense-mediated decay"/>
    <property type="evidence" value="ECO:0007669"/>
    <property type="project" value="TreeGrafter"/>
</dbReference>
<dbReference type="CDD" id="cd18808">
    <property type="entry name" value="SF1_C_Upf1"/>
    <property type="match status" value="1"/>
</dbReference>
<dbReference type="InterPro" id="IPR027417">
    <property type="entry name" value="P-loop_NTPase"/>
</dbReference>
<dbReference type="GO" id="GO:0003724">
    <property type="term" value="F:RNA helicase activity"/>
    <property type="evidence" value="ECO:0007669"/>
    <property type="project" value="TreeGrafter"/>
</dbReference>
<reference evidence="4" key="1">
    <citation type="journal article" date="2021" name="Open Biol.">
        <title>Shared evolutionary footprints suggest mitochondrial oxidative damage underlies multiple complex I losses in fungi.</title>
        <authorList>
            <person name="Schikora-Tamarit M.A."/>
            <person name="Marcet-Houben M."/>
            <person name="Nosek J."/>
            <person name="Gabaldon T."/>
        </authorList>
    </citation>
    <scope>NUCLEOTIDE SEQUENCE</scope>
    <source>
        <strain evidence="4">CBS2887</strain>
    </source>
</reference>
<reference evidence="4" key="2">
    <citation type="submission" date="2021-01" db="EMBL/GenBank/DDBJ databases">
        <authorList>
            <person name="Schikora-Tamarit M.A."/>
        </authorList>
    </citation>
    <scope>NUCLEOTIDE SEQUENCE</scope>
    <source>
        <strain evidence="4">CBS2887</strain>
    </source>
</reference>
<dbReference type="SUPFAM" id="SSF52540">
    <property type="entry name" value="P-loop containing nucleoside triphosphate hydrolases"/>
    <property type="match status" value="1"/>
</dbReference>
<dbReference type="Pfam" id="PF13086">
    <property type="entry name" value="AAA_11"/>
    <property type="match status" value="2"/>
</dbReference>
<evidence type="ECO:0000259" key="3">
    <source>
        <dbReference type="Pfam" id="PF13087"/>
    </source>
</evidence>
<dbReference type="PANTHER" id="PTHR10887">
    <property type="entry name" value="DNA2/NAM7 HELICASE FAMILY"/>
    <property type="match status" value="1"/>
</dbReference>
<keyword evidence="1" id="KW-0347">Helicase</keyword>
<gene>
    <name evidence="4" type="ORF">WICPIJ_005401</name>
</gene>
<dbReference type="Proteomes" id="UP000774326">
    <property type="component" value="Unassembled WGS sequence"/>
</dbReference>
<dbReference type="Gene3D" id="3.40.50.300">
    <property type="entry name" value="P-loop containing nucleotide triphosphate hydrolases"/>
    <property type="match status" value="2"/>
</dbReference>
<keyword evidence="1" id="KW-0547">Nucleotide-binding</keyword>
<dbReference type="AlphaFoldDB" id="A0A9P8Q673"/>
<dbReference type="InterPro" id="IPR041679">
    <property type="entry name" value="DNA2/NAM7-like_C"/>
</dbReference>
<protein>
    <submittedName>
        <fullName evidence="4">Uncharacterized protein</fullName>
    </submittedName>
</protein>
<dbReference type="InterPro" id="IPR041677">
    <property type="entry name" value="DNA2/NAM7_AAA_11"/>
</dbReference>
<dbReference type="EMBL" id="JAEUBG010003034">
    <property type="protein sequence ID" value="KAH3683619.1"/>
    <property type="molecule type" value="Genomic_DNA"/>
</dbReference>
<feature type="domain" description="DNA2/NAM7 helicase-like C-terminal" evidence="3">
    <location>
        <begin position="560"/>
        <end position="797"/>
    </location>
</feature>
<keyword evidence="1" id="KW-0067">ATP-binding</keyword>
<sequence length="885" mass="100125">MTVEEEIDDKSFTRVANHKHANSKQSEKRLRCECKFVGDGKELKEHLSQNKKHIKISHQFKGKWLYANCVSCGRGYTRDLVVLKSIAEVNILLCAKCTKKQLKANKKSFMSIVPFQADAFFDRLHLYFKLDYMSPDTYRKTRLLKLVEGIRHKPSYTDKTELFQEMAMIAQVEQSMNSKPLALTKVLTWEQSGELTIKVDWKCKQLRGLGAAPFREGGYMFILKPTPNVELPDVWLASITGVHTEKLGKPRTKLSDPPQKILYYEVSLKIVSEWYKNQPVNESELRFMLCDIGDSRSFDAMRRLEDDVILDMVVGSKPSNDTALVPEALITWNQHTLNSSQKEGIRHLLAPENTVTMLQGPPGTGKTSTILEAVLQLIDTPYCKDNNCILIVAQSNVAIDNIAEKLLKYKVPCIVRVASGSKESEYDALHTLGDITLHNMVYRAASPSYVSTDKRLKSGKRKYVLPYELGKYYSERYERSCKILKKRVNVILTTTVGSGSKLVVGNEDLNISVVIMDEATQSNQGASLIPLSAPGLKKVMLVGDDKQLSSFAEIPYREFSLFERLLHFDLVVNPLLLDTQYRMHPKISEFPIKHFYQKKLKNGISEKDRPLNVVGLRNALSFFCTGTECPESKVGQLNLKSGAVNDTYINKKEAKYVVMIMKYLLLKNKHLKPSQFPVITPYAAQRDLIARIIAKDKFLNPKEEAIQEENDNEMEDTFVNAGSAETEELLMKTPSVLTVNGIMIASIDAYQGREEDFIIFSCVRSNKFGNVGFIKDKRRLNVALTRARFGLIMVGSKPSLQNKDPLWALLMEHFELEGHVIKDIPGYLGVNGQATATVENNNNNSLIEIIDDGLGDLMKDLELFNLSDSDEDEEEDEIYQSASED</sequence>
<evidence type="ECO:0000256" key="1">
    <source>
        <dbReference type="ARBA" id="ARBA00022806"/>
    </source>
</evidence>
<dbReference type="GO" id="GO:0003678">
    <property type="term" value="F:DNA helicase activity"/>
    <property type="evidence" value="ECO:0007669"/>
    <property type="project" value="UniProtKB-ARBA"/>
</dbReference>
<feature type="domain" description="DNA2/NAM7 helicase helicase" evidence="2">
    <location>
        <begin position="337"/>
        <end position="425"/>
    </location>
</feature>
<dbReference type="Pfam" id="PF13087">
    <property type="entry name" value="AAA_12"/>
    <property type="match status" value="1"/>
</dbReference>
<evidence type="ECO:0000313" key="5">
    <source>
        <dbReference type="Proteomes" id="UP000774326"/>
    </source>
</evidence>
<name>A0A9P8Q673_WICPI</name>
<feature type="domain" description="DNA2/NAM7 helicase helicase" evidence="2">
    <location>
        <begin position="468"/>
        <end position="550"/>
    </location>
</feature>
<dbReference type="GO" id="GO:0005737">
    <property type="term" value="C:cytoplasm"/>
    <property type="evidence" value="ECO:0007669"/>
    <property type="project" value="TreeGrafter"/>
</dbReference>
<dbReference type="InterPro" id="IPR045055">
    <property type="entry name" value="DNA2/NAM7-like"/>
</dbReference>
<proteinExistence type="predicted"/>